<dbReference type="Pfam" id="PF02481">
    <property type="entry name" value="DNA_processg_A"/>
    <property type="match status" value="1"/>
</dbReference>
<organism evidence="3 4">
    <name type="scientific">Piscibacillus salipiscarius</name>
    <dbReference type="NCBI Taxonomy" id="299480"/>
    <lineage>
        <taxon>Bacteria</taxon>
        <taxon>Bacillati</taxon>
        <taxon>Bacillota</taxon>
        <taxon>Bacilli</taxon>
        <taxon>Bacillales</taxon>
        <taxon>Bacillaceae</taxon>
        <taxon>Piscibacillus</taxon>
    </lineage>
</organism>
<dbReference type="PANTHER" id="PTHR43022">
    <property type="entry name" value="PROTEIN SMF"/>
    <property type="match status" value="1"/>
</dbReference>
<name>A0ABW5Q965_9BACI</name>
<dbReference type="EMBL" id="JBHUMZ010000016">
    <property type="protein sequence ID" value="MFD2638261.1"/>
    <property type="molecule type" value="Genomic_DNA"/>
</dbReference>
<dbReference type="InterPro" id="IPR057666">
    <property type="entry name" value="DrpA_SLOG"/>
</dbReference>
<dbReference type="NCBIfam" id="TIGR00732">
    <property type="entry name" value="dprA"/>
    <property type="match status" value="1"/>
</dbReference>
<comment type="similarity">
    <text evidence="1">Belongs to the DprA/Smf family.</text>
</comment>
<accession>A0ABW5Q965</accession>
<keyword evidence="4" id="KW-1185">Reference proteome</keyword>
<proteinExistence type="inferred from homology"/>
<dbReference type="PANTHER" id="PTHR43022:SF1">
    <property type="entry name" value="PROTEIN SMF"/>
    <property type="match status" value="1"/>
</dbReference>
<dbReference type="Proteomes" id="UP001597452">
    <property type="component" value="Unassembled WGS sequence"/>
</dbReference>
<evidence type="ECO:0000313" key="3">
    <source>
        <dbReference type="EMBL" id="MFD2638261.1"/>
    </source>
</evidence>
<evidence type="ECO:0000313" key="4">
    <source>
        <dbReference type="Proteomes" id="UP001597452"/>
    </source>
</evidence>
<gene>
    <name evidence="3" type="primary">dprA</name>
    <name evidence="3" type="ORF">ACFSW4_05250</name>
</gene>
<comment type="caution">
    <text evidence="3">The sequence shown here is derived from an EMBL/GenBank/DDBJ whole genome shotgun (WGS) entry which is preliminary data.</text>
</comment>
<dbReference type="Gene3D" id="3.40.50.450">
    <property type="match status" value="1"/>
</dbReference>
<reference evidence="4" key="1">
    <citation type="journal article" date="2019" name="Int. J. Syst. Evol. Microbiol.">
        <title>The Global Catalogue of Microorganisms (GCM) 10K type strain sequencing project: providing services to taxonomists for standard genome sequencing and annotation.</title>
        <authorList>
            <consortium name="The Broad Institute Genomics Platform"/>
            <consortium name="The Broad Institute Genome Sequencing Center for Infectious Disease"/>
            <person name="Wu L."/>
            <person name="Ma J."/>
        </authorList>
    </citation>
    <scope>NUCLEOTIDE SEQUENCE [LARGE SCALE GENOMIC DNA]</scope>
    <source>
        <strain evidence="4">TISTR 1571</strain>
    </source>
</reference>
<feature type="domain" description="Smf/DprA SLOG" evidence="2">
    <location>
        <begin position="55"/>
        <end position="260"/>
    </location>
</feature>
<dbReference type="RefSeq" id="WP_054751518.1">
    <property type="nucleotide sequence ID" value="NZ_JBHUMZ010000016.1"/>
</dbReference>
<sequence>MTRDRNFEQLFDYSSQDLVHLFKLSPKQASLLFKYLNYPDLVIREFETYKRLSPITILSSEYPNSLRKIPDPPLVLYWQGNKQLLNSLKISVIGTRQPSPSAQQKINVLLDPLIQLNTTIVSGLAYGIDIMAHRYALEYHGSTIAILGFGFNHIYPVQHKKFFQQISKEGLVISEYPPETRPQKWHFPERNRIISGLSSATLIIEAAERSGTMITADQALEQGKEVFVVPDSIFLNQAQGCLKLIQEGATPLVKPEEIVHWVHENASILLDENA</sequence>
<evidence type="ECO:0000256" key="1">
    <source>
        <dbReference type="ARBA" id="ARBA00006525"/>
    </source>
</evidence>
<evidence type="ECO:0000259" key="2">
    <source>
        <dbReference type="Pfam" id="PF02481"/>
    </source>
</evidence>
<dbReference type="InterPro" id="IPR003488">
    <property type="entry name" value="DprA"/>
</dbReference>
<protein>
    <submittedName>
        <fullName evidence="3">DNA-processing protein DprA</fullName>
    </submittedName>
</protein>
<dbReference type="SUPFAM" id="SSF102405">
    <property type="entry name" value="MCP/YpsA-like"/>
    <property type="match status" value="1"/>
</dbReference>